<dbReference type="AlphaFoldDB" id="A0A397SRL4"/>
<name>A0A397SRL4_9GLOM</name>
<accession>A0A397SRL4</accession>
<dbReference type="EMBL" id="QKYT01000317">
    <property type="protein sequence ID" value="RIA87256.1"/>
    <property type="molecule type" value="Genomic_DNA"/>
</dbReference>
<keyword evidence="2" id="KW-1185">Reference proteome</keyword>
<sequence length="92" mass="10815">MLRKNKVNKKDITNIKQFISIFKEINDDYKVLNYCMEDIILKLSNMKTMTNINEKNISSEDTTSRVNYMIKGLKNLLCITKEKLCNIKIGYT</sequence>
<dbReference type="Proteomes" id="UP000265703">
    <property type="component" value="Unassembled WGS sequence"/>
</dbReference>
<evidence type="ECO:0000313" key="1">
    <source>
        <dbReference type="EMBL" id="RIA87256.1"/>
    </source>
</evidence>
<proteinExistence type="predicted"/>
<organism evidence="1 2">
    <name type="scientific">Glomus cerebriforme</name>
    <dbReference type="NCBI Taxonomy" id="658196"/>
    <lineage>
        <taxon>Eukaryota</taxon>
        <taxon>Fungi</taxon>
        <taxon>Fungi incertae sedis</taxon>
        <taxon>Mucoromycota</taxon>
        <taxon>Glomeromycotina</taxon>
        <taxon>Glomeromycetes</taxon>
        <taxon>Glomerales</taxon>
        <taxon>Glomeraceae</taxon>
        <taxon>Glomus</taxon>
    </lineage>
</organism>
<comment type="caution">
    <text evidence="1">The sequence shown here is derived from an EMBL/GenBank/DDBJ whole genome shotgun (WGS) entry which is preliminary data.</text>
</comment>
<protein>
    <submittedName>
        <fullName evidence="1">Uncharacterized protein</fullName>
    </submittedName>
</protein>
<gene>
    <name evidence="1" type="ORF">C1645_828009</name>
</gene>
<dbReference type="OrthoDB" id="2432575at2759"/>
<reference evidence="1 2" key="1">
    <citation type="submission" date="2018-06" db="EMBL/GenBank/DDBJ databases">
        <title>Comparative genomics reveals the genomic features of Rhizophagus irregularis, R. cerebriforme, R. diaphanum and Gigaspora rosea, and their symbiotic lifestyle signature.</title>
        <authorList>
            <person name="Morin E."/>
            <person name="San Clemente H."/>
            <person name="Chen E.C.H."/>
            <person name="De La Providencia I."/>
            <person name="Hainaut M."/>
            <person name="Kuo A."/>
            <person name="Kohler A."/>
            <person name="Murat C."/>
            <person name="Tang N."/>
            <person name="Roy S."/>
            <person name="Loubradou J."/>
            <person name="Henrissat B."/>
            <person name="Grigoriev I.V."/>
            <person name="Corradi N."/>
            <person name="Roux C."/>
            <person name="Martin F.M."/>
        </authorList>
    </citation>
    <scope>NUCLEOTIDE SEQUENCE [LARGE SCALE GENOMIC DNA]</scope>
    <source>
        <strain evidence="1 2">DAOM 227022</strain>
    </source>
</reference>
<evidence type="ECO:0000313" key="2">
    <source>
        <dbReference type="Proteomes" id="UP000265703"/>
    </source>
</evidence>